<evidence type="ECO:0000313" key="2">
    <source>
        <dbReference type="Proteomes" id="UP000299102"/>
    </source>
</evidence>
<dbReference type="Proteomes" id="UP000299102">
    <property type="component" value="Unassembled WGS sequence"/>
</dbReference>
<proteinExistence type="predicted"/>
<organism evidence="1 2">
    <name type="scientific">Eumeta variegata</name>
    <name type="common">Bagworm moth</name>
    <name type="synonym">Eumeta japonica</name>
    <dbReference type="NCBI Taxonomy" id="151549"/>
    <lineage>
        <taxon>Eukaryota</taxon>
        <taxon>Metazoa</taxon>
        <taxon>Ecdysozoa</taxon>
        <taxon>Arthropoda</taxon>
        <taxon>Hexapoda</taxon>
        <taxon>Insecta</taxon>
        <taxon>Pterygota</taxon>
        <taxon>Neoptera</taxon>
        <taxon>Endopterygota</taxon>
        <taxon>Lepidoptera</taxon>
        <taxon>Glossata</taxon>
        <taxon>Ditrysia</taxon>
        <taxon>Tineoidea</taxon>
        <taxon>Psychidae</taxon>
        <taxon>Oiketicinae</taxon>
        <taxon>Eumeta</taxon>
    </lineage>
</organism>
<gene>
    <name evidence="1" type="ORF">EVAR_98085_1</name>
</gene>
<accession>A0A4C1WCU1</accession>
<dbReference type="AlphaFoldDB" id="A0A4C1WCU1"/>
<protein>
    <submittedName>
        <fullName evidence="1">Uncharacterized protein</fullName>
    </submittedName>
</protein>
<reference evidence="1 2" key="1">
    <citation type="journal article" date="2019" name="Commun. Biol.">
        <title>The bagworm genome reveals a unique fibroin gene that provides high tensile strength.</title>
        <authorList>
            <person name="Kono N."/>
            <person name="Nakamura H."/>
            <person name="Ohtoshi R."/>
            <person name="Tomita M."/>
            <person name="Numata K."/>
            <person name="Arakawa K."/>
        </authorList>
    </citation>
    <scope>NUCLEOTIDE SEQUENCE [LARGE SCALE GENOMIC DNA]</scope>
</reference>
<evidence type="ECO:0000313" key="1">
    <source>
        <dbReference type="EMBL" id="GBP48901.1"/>
    </source>
</evidence>
<sequence>MRVSSRYFPSPLKRLIASISIRACAKKESAVRACVSCGETGRRVAIQKFKRFEIGHRVCGTNMRLSNRMTGERPRDVKRIFECHFLTSAFGSAAHARMPRRHGGKRRAAAWRRSYHLDVSPSAIKLT</sequence>
<name>A0A4C1WCU1_EUMVA</name>
<dbReference type="EMBL" id="BGZK01000532">
    <property type="protein sequence ID" value="GBP48901.1"/>
    <property type="molecule type" value="Genomic_DNA"/>
</dbReference>
<keyword evidence="2" id="KW-1185">Reference proteome</keyword>
<comment type="caution">
    <text evidence="1">The sequence shown here is derived from an EMBL/GenBank/DDBJ whole genome shotgun (WGS) entry which is preliminary data.</text>
</comment>